<dbReference type="FunCoup" id="F0Z9F6">
    <property type="interactions" value="18"/>
</dbReference>
<comment type="function">
    <text evidence="1">Probable adapter protein and signal transducer that links members of the tumor necrosis factor receptor family to different signaling pathways by association with the receptor cytoplasmic domain and kinases.</text>
</comment>
<dbReference type="KEGG" id="dpp:DICPUDRAFT_75030"/>
<comment type="subcellular location">
    <subcellularLocation>
        <location evidence="2">Cytoplasm</location>
    </subcellularLocation>
</comment>
<dbReference type="InterPro" id="IPR013083">
    <property type="entry name" value="Znf_RING/FYVE/PHD"/>
</dbReference>
<evidence type="ECO:0000256" key="1">
    <source>
        <dbReference type="ARBA" id="ARBA00003051"/>
    </source>
</evidence>
<evidence type="ECO:0000313" key="11">
    <source>
        <dbReference type="Proteomes" id="UP000001064"/>
    </source>
</evidence>
<evidence type="ECO:0000313" key="10">
    <source>
        <dbReference type="EMBL" id="EGC39401.1"/>
    </source>
</evidence>
<dbReference type="PROSITE" id="PS50145">
    <property type="entry name" value="ZF_TRAF"/>
    <property type="match status" value="2"/>
</dbReference>
<accession>F0Z9F6</accession>
<name>F0Z9F6_DICPU</name>
<dbReference type="STRING" id="5786.F0Z9F6"/>
<dbReference type="VEuPathDB" id="AmoebaDB:DICPUDRAFT_75030"/>
<dbReference type="PANTHER" id="PTHR10131">
    <property type="entry name" value="TNF RECEPTOR ASSOCIATED FACTOR"/>
    <property type="match status" value="1"/>
</dbReference>
<keyword evidence="11" id="KW-1185">Reference proteome</keyword>
<feature type="zinc finger region" description="TRAF-type" evidence="8">
    <location>
        <begin position="133"/>
        <end position="185"/>
    </location>
</feature>
<evidence type="ECO:0000256" key="2">
    <source>
        <dbReference type="ARBA" id="ARBA00004496"/>
    </source>
</evidence>
<keyword evidence="6 8" id="KW-0863">Zinc-finger</keyword>
<sequence length="296" mass="34360">MGQKHSISLNKHYTITDLLMDKRNVLDNRKYECSICLELLYNKQVFQCREGHYSWTDAITTSSKCPVCRVTVKSIEELSRNRFVEEEFAELQVVCPFLFSNILDITNIDERVLESDEKNGCKKIMKAGELEEHLKKCEHRYVNCLNSDCPVPVRSNETKQHAEHCDYSPLECIYCSNKFTTGSIEKHYLECQNIVLSCEQCCTKLKRSELSNHIDNECPNSIVFCKYKSTGCLGQFKRTNEATHLNEINHTVFMTKYICGLEKKLEESNVKNEEILKTLSSMLEQLKHNNSLLKKE</sequence>
<dbReference type="Proteomes" id="UP000001064">
    <property type="component" value="Unassembled WGS sequence"/>
</dbReference>
<evidence type="ECO:0000256" key="8">
    <source>
        <dbReference type="PROSITE-ProRule" id="PRU00207"/>
    </source>
</evidence>
<evidence type="ECO:0000256" key="3">
    <source>
        <dbReference type="ARBA" id="ARBA00022490"/>
    </source>
</evidence>
<dbReference type="OMA" id="NTIVPCE"/>
<feature type="domain" description="TRAF-type" evidence="9">
    <location>
        <begin position="187"/>
        <end position="238"/>
    </location>
</feature>
<evidence type="ECO:0000256" key="6">
    <source>
        <dbReference type="ARBA" id="ARBA00022771"/>
    </source>
</evidence>
<protein>
    <recommendedName>
        <fullName evidence="9">TRAF-type domain-containing protein</fullName>
    </recommendedName>
</protein>
<dbReference type="AlphaFoldDB" id="F0Z9F6"/>
<dbReference type="EMBL" id="GL870958">
    <property type="protein sequence ID" value="EGC39401.1"/>
    <property type="molecule type" value="Genomic_DNA"/>
</dbReference>
<keyword evidence="5" id="KW-0677">Repeat</keyword>
<dbReference type="eggNOG" id="KOG0297">
    <property type="taxonomic scope" value="Eukaryota"/>
</dbReference>
<dbReference type="InParanoid" id="F0Z9F6"/>
<organism evidence="10 11">
    <name type="scientific">Dictyostelium purpureum</name>
    <name type="common">Slime mold</name>
    <dbReference type="NCBI Taxonomy" id="5786"/>
    <lineage>
        <taxon>Eukaryota</taxon>
        <taxon>Amoebozoa</taxon>
        <taxon>Evosea</taxon>
        <taxon>Eumycetozoa</taxon>
        <taxon>Dictyostelia</taxon>
        <taxon>Dictyosteliales</taxon>
        <taxon>Dictyosteliaceae</taxon>
        <taxon>Dictyostelium</taxon>
    </lineage>
</organism>
<evidence type="ECO:0000256" key="4">
    <source>
        <dbReference type="ARBA" id="ARBA00022723"/>
    </source>
</evidence>
<feature type="domain" description="TRAF-type" evidence="9">
    <location>
        <begin position="133"/>
        <end position="185"/>
    </location>
</feature>
<feature type="zinc finger region" description="TRAF-type" evidence="8">
    <location>
        <begin position="187"/>
        <end position="238"/>
    </location>
</feature>
<reference evidence="11" key="1">
    <citation type="journal article" date="2011" name="Genome Biol.">
        <title>Comparative genomics of the social amoebae Dictyostelium discoideum and Dictyostelium purpureum.</title>
        <authorList>
            <consortium name="US DOE Joint Genome Institute (JGI-PGF)"/>
            <person name="Sucgang R."/>
            <person name="Kuo A."/>
            <person name="Tian X."/>
            <person name="Salerno W."/>
            <person name="Parikh A."/>
            <person name="Feasley C.L."/>
            <person name="Dalin E."/>
            <person name="Tu H."/>
            <person name="Huang E."/>
            <person name="Barry K."/>
            <person name="Lindquist E."/>
            <person name="Shapiro H."/>
            <person name="Bruce D."/>
            <person name="Schmutz J."/>
            <person name="Salamov A."/>
            <person name="Fey P."/>
            <person name="Gaudet P."/>
            <person name="Anjard C."/>
            <person name="Babu M.M."/>
            <person name="Basu S."/>
            <person name="Bushmanova Y."/>
            <person name="van der Wel H."/>
            <person name="Katoh-Kurasawa M."/>
            <person name="Dinh C."/>
            <person name="Coutinho P.M."/>
            <person name="Saito T."/>
            <person name="Elias M."/>
            <person name="Schaap P."/>
            <person name="Kay R.R."/>
            <person name="Henrissat B."/>
            <person name="Eichinger L."/>
            <person name="Rivero F."/>
            <person name="Putnam N.H."/>
            <person name="West C.M."/>
            <person name="Loomis W.F."/>
            <person name="Chisholm R.L."/>
            <person name="Shaulsky G."/>
            <person name="Strassmann J.E."/>
            <person name="Queller D.C."/>
            <person name="Kuspa A."/>
            <person name="Grigoriev I.V."/>
        </authorList>
    </citation>
    <scope>NUCLEOTIDE SEQUENCE [LARGE SCALE GENOMIC DNA]</scope>
    <source>
        <strain evidence="11">QSDP1</strain>
    </source>
</reference>
<evidence type="ECO:0000256" key="7">
    <source>
        <dbReference type="ARBA" id="ARBA00022833"/>
    </source>
</evidence>
<keyword evidence="3" id="KW-0963">Cytoplasm</keyword>
<keyword evidence="4 8" id="KW-0479">Metal-binding</keyword>
<keyword evidence="7 8" id="KW-0862">Zinc</keyword>
<evidence type="ECO:0000256" key="5">
    <source>
        <dbReference type="ARBA" id="ARBA00022737"/>
    </source>
</evidence>
<dbReference type="OrthoDB" id="28579at2759"/>
<dbReference type="Pfam" id="PF02176">
    <property type="entry name" value="zf-TRAF"/>
    <property type="match status" value="1"/>
</dbReference>
<dbReference type="PANTHER" id="PTHR10131:SF65">
    <property type="entry name" value="RING FINGER PROTEIN DG17-RELATED"/>
    <property type="match status" value="1"/>
</dbReference>
<dbReference type="RefSeq" id="XP_003284075.1">
    <property type="nucleotide sequence ID" value="XM_003284027.1"/>
</dbReference>
<dbReference type="GO" id="GO:0005737">
    <property type="term" value="C:cytoplasm"/>
    <property type="evidence" value="ECO:0000318"/>
    <property type="project" value="GO_Central"/>
</dbReference>
<dbReference type="InterPro" id="IPR001293">
    <property type="entry name" value="Znf_TRAF"/>
</dbReference>
<proteinExistence type="predicted"/>
<gene>
    <name evidence="10" type="ORF">DICPUDRAFT_75030</name>
</gene>
<evidence type="ECO:0000259" key="9">
    <source>
        <dbReference type="PROSITE" id="PS50145"/>
    </source>
</evidence>
<dbReference type="SUPFAM" id="SSF57850">
    <property type="entry name" value="RING/U-box"/>
    <property type="match status" value="1"/>
</dbReference>
<dbReference type="Gene3D" id="3.30.40.10">
    <property type="entry name" value="Zinc/RING finger domain, C3HC4 (zinc finger)"/>
    <property type="match status" value="3"/>
</dbReference>
<dbReference type="GeneID" id="10509954"/>
<dbReference type="GO" id="GO:0008270">
    <property type="term" value="F:zinc ion binding"/>
    <property type="evidence" value="ECO:0007669"/>
    <property type="project" value="UniProtKB-KW"/>
</dbReference>
<dbReference type="SUPFAM" id="SSF49599">
    <property type="entry name" value="TRAF domain-like"/>
    <property type="match status" value="1"/>
</dbReference>